<accession>A0ABS2Z7Y2</accession>
<dbReference type="Gene3D" id="3.40.50.10350">
    <property type="entry name" value="Glycerate kinase, domain 1"/>
    <property type="match status" value="1"/>
</dbReference>
<evidence type="ECO:0000256" key="2">
    <source>
        <dbReference type="ARBA" id="ARBA00022679"/>
    </source>
</evidence>
<comment type="similarity">
    <text evidence="1 4">Belongs to the glycerate kinase type-1 family.</text>
</comment>
<proteinExistence type="inferred from homology"/>
<dbReference type="Proteomes" id="UP001319060">
    <property type="component" value="Unassembled WGS sequence"/>
</dbReference>
<dbReference type="GO" id="GO:0016301">
    <property type="term" value="F:kinase activity"/>
    <property type="evidence" value="ECO:0007669"/>
    <property type="project" value="UniProtKB-KW"/>
</dbReference>
<dbReference type="NCBIfam" id="TIGR00045">
    <property type="entry name" value="glycerate kinase"/>
    <property type="match status" value="1"/>
</dbReference>
<reference evidence="5 6" key="1">
    <citation type="submission" date="2021-01" db="EMBL/GenBank/DDBJ databases">
        <title>Genome Sequencing of Type Strains.</title>
        <authorList>
            <person name="Lemaire J.F."/>
            <person name="Inderbitzin P."/>
            <person name="Collins S.B."/>
            <person name="Wespe N."/>
            <person name="Knight-Connoni V."/>
        </authorList>
    </citation>
    <scope>NUCLEOTIDE SEQUENCE [LARGE SCALE GENOMIC DNA]</scope>
    <source>
        <strain evidence="5 6">DSM 14730</strain>
    </source>
</reference>
<dbReference type="RefSeq" id="WP_188404346.1">
    <property type="nucleotide sequence ID" value="NZ_BMCE01000004.1"/>
</dbReference>
<name>A0ABS2Z7Y2_9BACL</name>
<evidence type="ECO:0000256" key="4">
    <source>
        <dbReference type="PIRNR" id="PIRNR006078"/>
    </source>
</evidence>
<evidence type="ECO:0000256" key="1">
    <source>
        <dbReference type="ARBA" id="ARBA00006284"/>
    </source>
</evidence>
<dbReference type="PANTHER" id="PTHR21599">
    <property type="entry name" value="GLYCERATE KINASE"/>
    <property type="match status" value="1"/>
</dbReference>
<organism evidence="5 6">
    <name type="scientific">Fictibacillus barbaricus</name>
    <dbReference type="NCBI Taxonomy" id="182136"/>
    <lineage>
        <taxon>Bacteria</taxon>
        <taxon>Bacillati</taxon>
        <taxon>Bacillota</taxon>
        <taxon>Bacilli</taxon>
        <taxon>Bacillales</taxon>
        <taxon>Fictibacillaceae</taxon>
        <taxon>Fictibacillus</taxon>
    </lineage>
</organism>
<dbReference type="InterPro" id="IPR004381">
    <property type="entry name" value="Glycerate_kinase"/>
</dbReference>
<dbReference type="Pfam" id="PF02595">
    <property type="entry name" value="Gly_kinase"/>
    <property type="match status" value="1"/>
</dbReference>
<protein>
    <submittedName>
        <fullName evidence="5">Glycerate kinase</fullName>
    </submittedName>
</protein>
<keyword evidence="6" id="KW-1185">Reference proteome</keyword>
<dbReference type="InterPro" id="IPR036129">
    <property type="entry name" value="Glycerate_kinase_sf"/>
</dbReference>
<keyword evidence="3 4" id="KW-0418">Kinase</keyword>
<dbReference type="InterPro" id="IPR018197">
    <property type="entry name" value="Glycerate_kinase_RE-like"/>
</dbReference>
<sequence>MKVLIAIDSLKGSLSSIDASRAIREGISDVDKAIEVVTVPLADGGEGTVDALIYATQGSLVEKEVTGPLGNKIKAAYGILGDNTVAIEVAAACGLPLVPEEKRNPTLTTTYGVGELIWDAIGRGCRDFIIGLGGSATNDAGFGMLQALGYSFLDAQGNEIGLGGKELSKIRKIDVSNVASVLEECNFRVACDVDNPLFGENGAAYIFGPQKGATPEMVRELDTGLRNFADVTYRDLDRDIQHMAGGGAAGGLGAAFAGFLDGQLLSGTGLLLEALKMEENMADVDLVITGEGRLDNQTSMGKAPLGVANLAAKRGIPVVALAGGVTHQANELNRSGITSFFSIVNEPMTLEKAMDTDVAFNNLRMTTRQLFLLISKLKTVM</sequence>
<dbReference type="InterPro" id="IPR018193">
    <property type="entry name" value="Glyc_kinase_flavodox-like_fold"/>
</dbReference>
<dbReference type="PIRSF" id="PIRSF006078">
    <property type="entry name" value="GlxK"/>
    <property type="match status" value="1"/>
</dbReference>
<keyword evidence="2 4" id="KW-0808">Transferase</keyword>
<evidence type="ECO:0000256" key="3">
    <source>
        <dbReference type="ARBA" id="ARBA00022777"/>
    </source>
</evidence>
<dbReference type="EMBL" id="JAFHKS010000040">
    <property type="protein sequence ID" value="MBN3544192.1"/>
    <property type="molecule type" value="Genomic_DNA"/>
</dbReference>
<comment type="caution">
    <text evidence="5">The sequence shown here is derived from an EMBL/GenBank/DDBJ whole genome shotgun (WGS) entry which is preliminary data.</text>
</comment>
<gene>
    <name evidence="5" type="ORF">JYA64_02660</name>
</gene>
<dbReference type="PANTHER" id="PTHR21599:SF0">
    <property type="entry name" value="GLYCERATE KINASE"/>
    <property type="match status" value="1"/>
</dbReference>
<evidence type="ECO:0000313" key="5">
    <source>
        <dbReference type="EMBL" id="MBN3544192.1"/>
    </source>
</evidence>
<dbReference type="SUPFAM" id="SSF110738">
    <property type="entry name" value="Glycerate kinase I"/>
    <property type="match status" value="1"/>
</dbReference>
<dbReference type="Gene3D" id="3.90.1510.10">
    <property type="entry name" value="Glycerate kinase, domain 2"/>
    <property type="match status" value="1"/>
</dbReference>
<evidence type="ECO:0000313" key="6">
    <source>
        <dbReference type="Proteomes" id="UP001319060"/>
    </source>
</evidence>